<comment type="caution">
    <text evidence="3">The sequence shown here is derived from an EMBL/GenBank/DDBJ whole genome shotgun (WGS) entry which is preliminary data.</text>
</comment>
<evidence type="ECO:0000313" key="4">
    <source>
        <dbReference type="Proteomes" id="UP000019109"/>
    </source>
</evidence>
<protein>
    <submittedName>
        <fullName evidence="3">Cysteine protease</fullName>
    </submittedName>
</protein>
<accession>W4V470</accession>
<dbReference type="EMBL" id="BAVR01000012">
    <property type="protein sequence ID" value="GAE87976.1"/>
    <property type="molecule type" value="Genomic_DNA"/>
</dbReference>
<keyword evidence="4" id="KW-1185">Reference proteome</keyword>
<dbReference type="InterPro" id="IPR000668">
    <property type="entry name" value="Peptidase_C1A_C"/>
</dbReference>
<dbReference type="GO" id="GO:0006508">
    <property type="term" value="P:proteolysis"/>
    <property type="evidence" value="ECO:0007669"/>
    <property type="project" value="UniProtKB-KW"/>
</dbReference>
<evidence type="ECO:0000256" key="1">
    <source>
        <dbReference type="ARBA" id="ARBA00008455"/>
    </source>
</evidence>
<dbReference type="CDD" id="cd02619">
    <property type="entry name" value="Peptidase_C1"/>
    <property type="match status" value="1"/>
</dbReference>
<keyword evidence="3" id="KW-0645">Protease</keyword>
<dbReference type="InterPro" id="IPR013128">
    <property type="entry name" value="Peptidase_C1A"/>
</dbReference>
<proteinExistence type="inferred from homology"/>
<dbReference type="RefSeq" id="WP_038287895.1">
    <property type="nucleotide sequence ID" value="NZ_BAVR01000012.1"/>
</dbReference>
<dbReference type="GO" id="GO:0008234">
    <property type="term" value="F:cysteine-type peptidase activity"/>
    <property type="evidence" value="ECO:0007669"/>
    <property type="project" value="InterPro"/>
</dbReference>
<keyword evidence="3" id="KW-0378">Hydrolase</keyword>
<dbReference type="STRING" id="1294263.JCM21531_1387"/>
<reference evidence="3" key="1">
    <citation type="journal article" date="2014" name="Genome Announc.">
        <title>Draft Genome Sequence of Clostridium straminisolvens Strain JCM 21531T, Isolated from a Cellulose-Degrading Bacterial Community.</title>
        <authorList>
            <person name="Yuki M."/>
            <person name="Oshima K."/>
            <person name="Suda W."/>
            <person name="Sakamoto M."/>
            <person name="Kitamura K."/>
            <person name="Iida T."/>
            <person name="Hattori M."/>
            <person name="Ohkuma M."/>
        </authorList>
    </citation>
    <scope>NUCLEOTIDE SEQUENCE [LARGE SCALE GENOMIC DNA]</scope>
    <source>
        <strain evidence="3">JCM 21531</strain>
    </source>
</reference>
<name>W4V470_9FIRM</name>
<evidence type="ECO:0000313" key="3">
    <source>
        <dbReference type="EMBL" id="GAE87976.1"/>
    </source>
</evidence>
<dbReference type="SUPFAM" id="SSF54001">
    <property type="entry name" value="Cysteine proteinases"/>
    <property type="match status" value="1"/>
</dbReference>
<dbReference type="OrthoDB" id="3648721at2"/>
<dbReference type="PANTHER" id="PTHR12411">
    <property type="entry name" value="CYSTEINE PROTEASE FAMILY C1-RELATED"/>
    <property type="match status" value="1"/>
</dbReference>
<organism evidence="3 4">
    <name type="scientific">Acetivibrio straminisolvens JCM 21531</name>
    <dbReference type="NCBI Taxonomy" id="1294263"/>
    <lineage>
        <taxon>Bacteria</taxon>
        <taxon>Bacillati</taxon>
        <taxon>Bacillota</taxon>
        <taxon>Clostridia</taxon>
        <taxon>Eubacteriales</taxon>
        <taxon>Oscillospiraceae</taxon>
        <taxon>Acetivibrio</taxon>
    </lineage>
</organism>
<gene>
    <name evidence="3" type="ORF">JCM21531_1387</name>
</gene>
<dbReference type="AlphaFoldDB" id="W4V470"/>
<evidence type="ECO:0000259" key="2">
    <source>
        <dbReference type="Pfam" id="PF00112"/>
    </source>
</evidence>
<comment type="similarity">
    <text evidence="1">Belongs to the peptidase C1 family.</text>
</comment>
<dbReference type="InterPro" id="IPR038765">
    <property type="entry name" value="Papain-like_cys_pep_sf"/>
</dbReference>
<dbReference type="Proteomes" id="UP000019109">
    <property type="component" value="Unassembled WGS sequence"/>
</dbReference>
<feature type="domain" description="Peptidase C1A papain C-terminal" evidence="2">
    <location>
        <begin position="137"/>
        <end position="375"/>
    </location>
</feature>
<dbReference type="Pfam" id="PF00112">
    <property type="entry name" value="Peptidase_C1"/>
    <property type="match status" value="1"/>
</dbReference>
<sequence length="413" mass="45730">MKVKVKNSISKLFVFTTVLTLILCQSISIFAAGNLSSKTIEPISTISSLESAESESSNEAFITEDDKKWIKNNMIDTKDVELNELGLERVNKARASRGLGKLTASVEFGQEVKESSSSIDEGNPKMKLANRTSSEVLPSSVDNSLLDAFPPIENQGVQGSCVAFSTTYYQMTHMTALVKGWNTKNTDLTNKFSPAWTYNITKAAGPNTGTGFSRAFNLLKNSGCVFWSDFPHYANSSTAYKAWPTDRSLWEKALNYRIDKMGYIDFSDGTDTPIENENDENLTAIKKMLANGYVLTFGTYIDSWRYCTAGDESVCYMVRGAQGDHAMTIVGYSDDITFDANLNGIIDPGEKGAFKVVNSFGSNWMRNGYVWLAYDALNWVPKSPPILMYTVESLQILRKGDEQSMAICYSGLM</sequence>
<dbReference type="Gene3D" id="3.90.70.10">
    <property type="entry name" value="Cysteine proteinases"/>
    <property type="match status" value="1"/>
</dbReference>